<evidence type="ECO:0000256" key="2">
    <source>
        <dbReference type="ARBA" id="ARBA00022692"/>
    </source>
</evidence>
<gene>
    <name evidence="7" type="ORF">KNCP2_12360</name>
</gene>
<dbReference type="EMBL" id="BAABMM010000040">
    <property type="protein sequence ID" value="GAA5252948.1"/>
    <property type="molecule type" value="Genomic_DNA"/>
</dbReference>
<dbReference type="InterPro" id="IPR036640">
    <property type="entry name" value="ABC1_TM_sf"/>
</dbReference>
<keyword evidence="8" id="KW-1185">Reference proteome</keyword>
<comment type="subcellular location">
    <subcellularLocation>
        <location evidence="1">Cell membrane</location>
        <topology evidence="1">Multi-pass membrane protein</topology>
    </subcellularLocation>
</comment>
<dbReference type="SUPFAM" id="SSF90123">
    <property type="entry name" value="ABC transporter transmembrane region"/>
    <property type="match status" value="1"/>
</dbReference>
<sequence>MPNHNNYKNSFYLLLPYLWSKGFDIRLRIVTSLICLVIAKVINIFVPIVYKYIIDGLNKNFALLVIIGIIVAYGGTKILVQIFSELRNIIFSKVGHQATRLVALNVFKHMHNLSMRFPLLEKHGA</sequence>
<keyword evidence="3 5" id="KW-1133">Transmembrane helix</keyword>
<evidence type="ECO:0000256" key="5">
    <source>
        <dbReference type="SAM" id="Phobius"/>
    </source>
</evidence>
<dbReference type="Proteomes" id="UP001628124">
    <property type="component" value="Unassembled WGS sequence"/>
</dbReference>
<keyword evidence="2 5" id="KW-0812">Transmembrane</keyword>
<dbReference type="Pfam" id="PF00664">
    <property type="entry name" value="ABC_membrane"/>
    <property type="match status" value="1"/>
</dbReference>
<evidence type="ECO:0000256" key="4">
    <source>
        <dbReference type="ARBA" id="ARBA00023136"/>
    </source>
</evidence>
<dbReference type="PROSITE" id="PS50929">
    <property type="entry name" value="ABC_TM1F"/>
    <property type="match status" value="1"/>
</dbReference>
<evidence type="ECO:0000259" key="6">
    <source>
        <dbReference type="PROSITE" id="PS50929"/>
    </source>
</evidence>
<feature type="domain" description="ABC transmembrane type-1" evidence="6">
    <location>
        <begin position="30"/>
        <end position="117"/>
    </location>
</feature>
<reference evidence="7 8" key="1">
    <citation type="journal article" date="2024" name="Microbiol. Immunol.">
        <title>Discovery of a novel spotted fever group Rickettsia, 'Candidatus Rickettsia kedanie,' in unfed larval chigger mites, Leptotrombidium scutellare.</title>
        <authorList>
            <person name="Ogawa M."/>
            <person name="Matsutani M."/>
            <person name="Katayama T."/>
            <person name="Takada N."/>
            <person name="Noda S."/>
            <person name="Takahashi M."/>
            <person name="Kageyama D."/>
            <person name="Hanaoka N."/>
            <person name="Ebihara H."/>
        </authorList>
    </citation>
    <scope>NUCLEOTIDE SEQUENCE [LARGE SCALE GENOMIC DNA]</scope>
    <source>
        <strain evidence="7 8">KNCP2-13</strain>
    </source>
</reference>
<evidence type="ECO:0000313" key="7">
    <source>
        <dbReference type="EMBL" id="GAA5252948.1"/>
    </source>
</evidence>
<protein>
    <recommendedName>
        <fullName evidence="6">ABC transmembrane type-1 domain-containing protein</fullName>
    </recommendedName>
</protein>
<feature type="transmembrane region" description="Helical" evidence="5">
    <location>
        <begin position="62"/>
        <end position="83"/>
    </location>
</feature>
<evidence type="ECO:0000256" key="3">
    <source>
        <dbReference type="ARBA" id="ARBA00022989"/>
    </source>
</evidence>
<dbReference type="Gene3D" id="1.20.1560.10">
    <property type="entry name" value="ABC transporter type 1, transmembrane domain"/>
    <property type="match status" value="1"/>
</dbReference>
<keyword evidence="4 5" id="KW-0472">Membrane</keyword>
<feature type="transmembrane region" description="Helical" evidence="5">
    <location>
        <begin position="29"/>
        <end position="50"/>
    </location>
</feature>
<evidence type="ECO:0000313" key="8">
    <source>
        <dbReference type="Proteomes" id="UP001628124"/>
    </source>
</evidence>
<organism evidence="7 8">
    <name type="scientific">Candidatus Rickettsia kedanie</name>
    <dbReference type="NCBI Taxonomy" id="3115352"/>
    <lineage>
        <taxon>Bacteria</taxon>
        <taxon>Pseudomonadati</taxon>
        <taxon>Pseudomonadota</taxon>
        <taxon>Alphaproteobacteria</taxon>
        <taxon>Rickettsiales</taxon>
        <taxon>Rickettsiaceae</taxon>
        <taxon>Rickettsieae</taxon>
        <taxon>Rickettsia</taxon>
        <taxon>spotted fever group</taxon>
    </lineage>
</organism>
<proteinExistence type="predicted"/>
<accession>A0ABP9TXQ4</accession>
<comment type="caution">
    <text evidence="7">The sequence shown here is derived from an EMBL/GenBank/DDBJ whole genome shotgun (WGS) entry which is preliminary data.</text>
</comment>
<evidence type="ECO:0000256" key="1">
    <source>
        <dbReference type="ARBA" id="ARBA00004651"/>
    </source>
</evidence>
<dbReference type="InterPro" id="IPR011527">
    <property type="entry name" value="ABC1_TM_dom"/>
</dbReference>
<name>A0ABP9TXQ4_9RICK</name>